<reference evidence="4" key="1">
    <citation type="submission" date="2019-10" db="EMBL/GenBank/DDBJ databases">
        <title>Streptomyces sp. nov., a novel actinobacterium isolated from alkaline environment.</title>
        <authorList>
            <person name="Golinska P."/>
        </authorList>
    </citation>
    <scope>NUCLEOTIDE SEQUENCE [LARGE SCALE GENOMIC DNA]</scope>
    <source>
        <strain evidence="4">DSM 42118</strain>
    </source>
</reference>
<dbReference type="GO" id="GO:0003677">
    <property type="term" value="F:DNA binding"/>
    <property type="evidence" value="ECO:0007669"/>
    <property type="project" value="UniProtKB-KW"/>
</dbReference>
<dbReference type="GO" id="GO:0003700">
    <property type="term" value="F:DNA-binding transcription factor activity"/>
    <property type="evidence" value="ECO:0007669"/>
    <property type="project" value="TreeGrafter"/>
</dbReference>
<keyword evidence="4" id="KW-1185">Reference proteome</keyword>
<evidence type="ECO:0000313" key="3">
    <source>
        <dbReference type="EMBL" id="MBB0243191.1"/>
    </source>
</evidence>
<protein>
    <submittedName>
        <fullName evidence="3">Helix-turn-helix domain-containing protein</fullName>
    </submittedName>
</protein>
<dbReference type="InterPro" id="IPR010982">
    <property type="entry name" value="Lambda_DNA-bd_dom_sf"/>
</dbReference>
<dbReference type="Pfam" id="PF01381">
    <property type="entry name" value="HTH_3"/>
    <property type="match status" value="1"/>
</dbReference>
<dbReference type="PANTHER" id="PTHR46797:SF1">
    <property type="entry name" value="METHYLPHOSPHONATE SYNTHASE"/>
    <property type="match status" value="1"/>
</dbReference>
<name>A0A7W3Y0D7_9ACTN</name>
<dbReference type="SUPFAM" id="SSF47413">
    <property type="entry name" value="lambda repressor-like DNA-binding domains"/>
    <property type="match status" value="1"/>
</dbReference>
<dbReference type="CDD" id="cd00093">
    <property type="entry name" value="HTH_XRE"/>
    <property type="match status" value="1"/>
</dbReference>
<evidence type="ECO:0000313" key="4">
    <source>
        <dbReference type="Proteomes" id="UP000538929"/>
    </source>
</evidence>
<evidence type="ECO:0000259" key="2">
    <source>
        <dbReference type="PROSITE" id="PS50943"/>
    </source>
</evidence>
<dbReference type="InterPro" id="IPR001387">
    <property type="entry name" value="Cro/C1-type_HTH"/>
</dbReference>
<dbReference type="GO" id="GO:0005829">
    <property type="term" value="C:cytosol"/>
    <property type="evidence" value="ECO:0007669"/>
    <property type="project" value="TreeGrafter"/>
</dbReference>
<feature type="domain" description="HTH cro/C1-type" evidence="2">
    <location>
        <begin position="10"/>
        <end position="65"/>
    </location>
</feature>
<dbReference type="PANTHER" id="PTHR46797">
    <property type="entry name" value="HTH-TYPE TRANSCRIPTIONAL REGULATOR"/>
    <property type="match status" value="1"/>
</dbReference>
<dbReference type="Proteomes" id="UP000538929">
    <property type="component" value="Unassembled WGS sequence"/>
</dbReference>
<evidence type="ECO:0000256" key="1">
    <source>
        <dbReference type="ARBA" id="ARBA00023125"/>
    </source>
</evidence>
<keyword evidence="1" id="KW-0238">DNA-binding</keyword>
<dbReference type="PROSITE" id="PS50943">
    <property type="entry name" value="HTH_CROC1"/>
    <property type="match status" value="1"/>
</dbReference>
<sequence>MVDQTFGDRLREARKRAGLTQRELAGATGLSFSLISKLEQGARQDTRLETARRLAAALGVPTTALLVAEHQPPQDSDPEAPWAPVRAALLQPDAQGSVEGEPPTIAGVTGALNAMGTRLVKEDLAAAAEMLPRLLRDAAALGGPVRARVLLLAGRLMIQTRQYDAAALALDRAEEAGLVQGAATAADMVESRCWLLLRQGRLAEARDLAARWADELEPRLSRATPEDLAAWGVVLGRVAAAASRDAREDEAEQALRLAEAAAALWAGEKPRGDGSQPSGRTRTWGPLTVAMQRTEFAVICDRPDAALKVAGRINGRKLAPVVGHRNRHLLDVADAQVRTRQYGEAVETLLDVHRAAPQWLPHQRYAQDIMGRMVRRRRTLTPQMRELAEAVRLPL</sequence>
<organism evidence="3 4">
    <name type="scientific">Streptomyces alkaliphilus</name>
    <dbReference type="NCBI Taxonomy" id="1472722"/>
    <lineage>
        <taxon>Bacteria</taxon>
        <taxon>Bacillati</taxon>
        <taxon>Actinomycetota</taxon>
        <taxon>Actinomycetes</taxon>
        <taxon>Kitasatosporales</taxon>
        <taxon>Streptomycetaceae</taxon>
        <taxon>Streptomyces</taxon>
    </lineage>
</organism>
<dbReference type="EMBL" id="VKHT01000050">
    <property type="protein sequence ID" value="MBB0243191.1"/>
    <property type="molecule type" value="Genomic_DNA"/>
</dbReference>
<dbReference type="AlphaFoldDB" id="A0A7W3Y0D7"/>
<dbReference type="SMART" id="SM00530">
    <property type="entry name" value="HTH_XRE"/>
    <property type="match status" value="1"/>
</dbReference>
<dbReference type="Gene3D" id="1.10.260.40">
    <property type="entry name" value="lambda repressor-like DNA-binding domains"/>
    <property type="match status" value="1"/>
</dbReference>
<gene>
    <name evidence="3" type="ORF">FNQ90_03450</name>
</gene>
<dbReference type="InterPro" id="IPR050807">
    <property type="entry name" value="TransReg_Diox_bact_type"/>
</dbReference>
<proteinExistence type="predicted"/>
<comment type="caution">
    <text evidence="3">The sequence shown here is derived from an EMBL/GenBank/DDBJ whole genome shotgun (WGS) entry which is preliminary data.</text>
</comment>
<accession>A0A7W3Y0D7</accession>
<dbReference type="RefSeq" id="WP_182604900.1">
    <property type="nucleotide sequence ID" value="NZ_VKHT01000050.1"/>
</dbReference>